<dbReference type="EMBL" id="CACVAT010000457">
    <property type="protein sequence ID" value="CAA6828079.1"/>
    <property type="molecule type" value="Genomic_DNA"/>
</dbReference>
<keyword evidence="2" id="KW-0479">Metal-binding</keyword>
<dbReference type="InterPro" id="IPR024079">
    <property type="entry name" value="MetalloPept_cat_dom_sf"/>
</dbReference>
<keyword evidence="3" id="KW-0378">Hydrolase</keyword>
<dbReference type="GO" id="GO:0008270">
    <property type="term" value="F:zinc ion binding"/>
    <property type="evidence" value="ECO:0007669"/>
    <property type="project" value="InterPro"/>
</dbReference>
<evidence type="ECO:0000256" key="1">
    <source>
        <dbReference type="ARBA" id="ARBA00022670"/>
    </source>
</evidence>
<dbReference type="GO" id="GO:0031012">
    <property type="term" value="C:extracellular matrix"/>
    <property type="evidence" value="ECO:0007669"/>
    <property type="project" value="InterPro"/>
</dbReference>
<name>A0A6S6U8I0_9GAMM</name>
<evidence type="ECO:0000256" key="3">
    <source>
        <dbReference type="ARBA" id="ARBA00022801"/>
    </source>
</evidence>
<dbReference type="InterPro" id="IPR001818">
    <property type="entry name" value="Pept_M10_metallopeptidase"/>
</dbReference>
<keyword evidence="1" id="KW-0645">Protease</keyword>
<evidence type="ECO:0000256" key="2">
    <source>
        <dbReference type="ARBA" id="ARBA00022723"/>
    </source>
</evidence>
<evidence type="ECO:0000313" key="6">
    <source>
        <dbReference type="EMBL" id="CAA6828079.1"/>
    </source>
</evidence>
<gene>
    <name evidence="6" type="ORF">HELGO_WM20064</name>
</gene>
<evidence type="ECO:0000256" key="4">
    <source>
        <dbReference type="ARBA" id="ARBA00022833"/>
    </source>
</evidence>
<dbReference type="SUPFAM" id="SSF55486">
    <property type="entry name" value="Metalloproteases ('zincins'), catalytic domain"/>
    <property type="match status" value="1"/>
</dbReference>
<dbReference type="GO" id="GO:0004222">
    <property type="term" value="F:metalloendopeptidase activity"/>
    <property type="evidence" value="ECO:0007669"/>
    <property type="project" value="InterPro"/>
</dbReference>
<reference evidence="6" key="1">
    <citation type="submission" date="2020-01" db="EMBL/GenBank/DDBJ databases">
        <authorList>
            <person name="Meier V. D."/>
            <person name="Meier V D."/>
        </authorList>
    </citation>
    <scope>NUCLEOTIDE SEQUENCE</scope>
    <source>
        <strain evidence="6">HLG_WM_MAG_09</strain>
    </source>
</reference>
<sequence length="310" mass="34929">MKNRTTLIFFFLYLFVIPTTGFTQPIIKSDLIDPSYFIAIAEKGIDVLPPIDSASTPVPSPGILSTSEDTGFFRKKSLWRINKSAARRDNAGNMTIPVCWVINDPSTLPLTREGRSITRKAVQETWEKATNIKFTGWGRCVQGENGGIRIKIDQSACWDEAAQKHLGACSHVGVSSDDYATSMWLEFSYDEWATSCQRGQSVSFWKQCTYAIAVHEFGHALGLEHEHDRLYFGKNFHSLSGNELRKYVQACGKQRVDVSSTATRPPNSGEFDLSDIYDPKSVMNYCFDIYNQTNLVLSDGDKKTIKRMYP</sequence>
<dbReference type="GO" id="GO:0006508">
    <property type="term" value="P:proteolysis"/>
    <property type="evidence" value="ECO:0007669"/>
    <property type="project" value="UniProtKB-KW"/>
</dbReference>
<dbReference type="Gene3D" id="3.40.390.10">
    <property type="entry name" value="Collagenase (Catalytic Domain)"/>
    <property type="match status" value="1"/>
</dbReference>
<keyword evidence="4" id="KW-0862">Zinc</keyword>
<dbReference type="AlphaFoldDB" id="A0A6S6U8I0"/>
<organism evidence="6">
    <name type="scientific">uncultured Thiotrichaceae bacterium</name>
    <dbReference type="NCBI Taxonomy" id="298394"/>
    <lineage>
        <taxon>Bacteria</taxon>
        <taxon>Pseudomonadati</taxon>
        <taxon>Pseudomonadota</taxon>
        <taxon>Gammaproteobacteria</taxon>
        <taxon>Thiotrichales</taxon>
        <taxon>Thiotrichaceae</taxon>
        <taxon>environmental samples</taxon>
    </lineage>
</organism>
<proteinExistence type="predicted"/>
<dbReference type="Pfam" id="PF00413">
    <property type="entry name" value="Peptidase_M10"/>
    <property type="match status" value="1"/>
</dbReference>
<protein>
    <submittedName>
        <fullName evidence="6">ATPase</fullName>
    </submittedName>
</protein>
<dbReference type="PANTHER" id="PTHR10127:SF850">
    <property type="entry name" value="METALLOENDOPEPTIDASE"/>
    <property type="match status" value="1"/>
</dbReference>
<evidence type="ECO:0000259" key="5">
    <source>
        <dbReference type="Pfam" id="PF00413"/>
    </source>
</evidence>
<dbReference type="PANTHER" id="PTHR10127">
    <property type="entry name" value="DISCOIDIN, CUB, EGF, LAMININ , AND ZINC METALLOPROTEASE DOMAIN CONTAINING"/>
    <property type="match status" value="1"/>
</dbReference>
<feature type="domain" description="Peptidase M10 metallopeptidase" evidence="5">
    <location>
        <begin position="112"/>
        <end position="229"/>
    </location>
</feature>
<accession>A0A6S6U8I0</accession>